<sequence>MVLTTSFNMTKRILIVCTGNICRSPVAAAMLQQGLTDIEVKSAGLAAGQGGVEPRIAALAKADGYDLSQHQAKPVDRNLLANADLVLVMSAKQRQLIARTWPEMLGKTLLFGMWRTDKPIDDRDIPDPYQRSDEVCQLVYDTIKTASFAWREKLLDTGSKSVW</sequence>
<protein>
    <recommendedName>
        <fullName evidence="2">protein-tyrosine-phosphatase</fullName>
        <ecNumber evidence="2">3.1.3.48</ecNumber>
    </recommendedName>
</protein>
<dbReference type="PANTHER" id="PTHR11717:SF31">
    <property type="entry name" value="LOW MOLECULAR WEIGHT PROTEIN-TYROSINE-PHOSPHATASE ETP-RELATED"/>
    <property type="match status" value="1"/>
</dbReference>
<comment type="catalytic activity">
    <reaction evidence="5">
        <text>O-phospho-L-tyrosyl-[protein] + H2O = L-tyrosyl-[protein] + phosphate</text>
        <dbReference type="Rhea" id="RHEA:10684"/>
        <dbReference type="Rhea" id="RHEA-COMP:10136"/>
        <dbReference type="Rhea" id="RHEA-COMP:20101"/>
        <dbReference type="ChEBI" id="CHEBI:15377"/>
        <dbReference type="ChEBI" id="CHEBI:43474"/>
        <dbReference type="ChEBI" id="CHEBI:46858"/>
        <dbReference type="ChEBI" id="CHEBI:61978"/>
        <dbReference type="EC" id="3.1.3.48"/>
    </reaction>
</comment>
<dbReference type="Proteomes" id="UP000320231">
    <property type="component" value="Chromosome"/>
</dbReference>
<evidence type="ECO:0000313" key="9">
    <source>
        <dbReference type="Proteomes" id="UP000320231"/>
    </source>
</evidence>
<dbReference type="InterPro" id="IPR050438">
    <property type="entry name" value="LMW_PTPase"/>
</dbReference>
<feature type="active site" evidence="6">
    <location>
        <position position="23"/>
    </location>
</feature>
<keyword evidence="4" id="KW-0904">Protein phosphatase</keyword>
<dbReference type="AlphaFoldDB" id="A0A455UK72"/>
<dbReference type="GO" id="GO:0004725">
    <property type="term" value="F:protein tyrosine phosphatase activity"/>
    <property type="evidence" value="ECO:0007669"/>
    <property type="project" value="UniProtKB-EC"/>
</dbReference>
<dbReference type="InterPro" id="IPR036196">
    <property type="entry name" value="Ptyr_pPase_sf"/>
</dbReference>
<comment type="similarity">
    <text evidence="1">Belongs to the low molecular weight phosphotyrosine protein phosphatase family.</text>
</comment>
<evidence type="ECO:0000256" key="2">
    <source>
        <dbReference type="ARBA" id="ARBA00013064"/>
    </source>
</evidence>
<dbReference type="EMBL" id="AP019514">
    <property type="protein sequence ID" value="BBI65091.1"/>
    <property type="molecule type" value="Genomic_DNA"/>
</dbReference>
<evidence type="ECO:0000256" key="3">
    <source>
        <dbReference type="ARBA" id="ARBA00022801"/>
    </source>
</evidence>
<evidence type="ECO:0000259" key="7">
    <source>
        <dbReference type="SMART" id="SM00226"/>
    </source>
</evidence>
<evidence type="ECO:0000313" key="8">
    <source>
        <dbReference type="EMBL" id="BBI65091.1"/>
    </source>
</evidence>
<feature type="active site" description="Nucleophile" evidence="6">
    <location>
        <position position="17"/>
    </location>
</feature>
<accession>A0A455UK72</accession>
<evidence type="ECO:0000256" key="5">
    <source>
        <dbReference type="ARBA" id="ARBA00051722"/>
    </source>
</evidence>
<evidence type="ECO:0000256" key="4">
    <source>
        <dbReference type="ARBA" id="ARBA00022912"/>
    </source>
</evidence>
<dbReference type="InterPro" id="IPR017867">
    <property type="entry name" value="Tyr_phospatase_low_mol_wt"/>
</dbReference>
<keyword evidence="3" id="KW-0378">Hydrolase</keyword>
<dbReference type="Pfam" id="PF01451">
    <property type="entry name" value="LMWPc"/>
    <property type="match status" value="1"/>
</dbReference>
<evidence type="ECO:0000256" key="6">
    <source>
        <dbReference type="PIRSR" id="PIRSR617867-1"/>
    </source>
</evidence>
<dbReference type="InterPro" id="IPR023485">
    <property type="entry name" value="Ptyr_pPase"/>
</dbReference>
<reference evidence="8 9" key="1">
    <citation type="journal article" date="2019" name="Microbiol. Resour. Announc.">
        <title>Complete Genome Sequence of Halomonas sulfidaeris Strain Esulfide1 Isolated from a Metal Sulfide Rock at a Depth of 2,200 Meters, Obtained Using Nanopore Sequencing.</title>
        <authorList>
            <person name="Saito M."/>
            <person name="Nishigata A."/>
            <person name="Galipon J."/>
            <person name="Arakawa K."/>
        </authorList>
    </citation>
    <scope>NUCLEOTIDE SEQUENCE [LARGE SCALE GENOMIC DNA]</scope>
    <source>
        <strain evidence="8 9">ATCC BAA-803</strain>
    </source>
</reference>
<proteinExistence type="inferred from homology"/>
<evidence type="ECO:0000256" key="1">
    <source>
        <dbReference type="ARBA" id="ARBA00011063"/>
    </source>
</evidence>
<dbReference type="KEGG" id="hsr:HSBAA_63970"/>
<dbReference type="SUPFAM" id="SSF52788">
    <property type="entry name" value="Phosphotyrosine protein phosphatases I"/>
    <property type="match status" value="1"/>
</dbReference>
<dbReference type="EC" id="3.1.3.48" evidence="2"/>
<dbReference type="CDD" id="cd16343">
    <property type="entry name" value="LMWPTP"/>
    <property type="match status" value="1"/>
</dbReference>
<dbReference type="PRINTS" id="PR00719">
    <property type="entry name" value="LMWPTPASE"/>
</dbReference>
<dbReference type="SMART" id="SM00226">
    <property type="entry name" value="LMWPc"/>
    <property type="match status" value="1"/>
</dbReference>
<dbReference type="Gene3D" id="3.40.50.2300">
    <property type="match status" value="1"/>
</dbReference>
<feature type="active site" description="Proton donor" evidence="6">
    <location>
        <position position="127"/>
    </location>
</feature>
<organism evidence="8 9">
    <name type="scientific">Vreelandella sulfidaeris</name>
    <dbReference type="NCBI Taxonomy" id="115553"/>
    <lineage>
        <taxon>Bacteria</taxon>
        <taxon>Pseudomonadati</taxon>
        <taxon>Pseudomonadota</taxon>
        <taxon>Gammaproteobacteria</taxon>
        <taxon>Oceanospirillales</taxon>
        <taxon>Halomonadaceae</taxon>
        <taxon>Vreelandella</taxon>
    </lineage>
</organism>
<gene>
    <name evidence="8" type="primary">wzb</name>
    <name evidence="8" type="ORF">HSBAA_63970</name>
</gene>
<feature type="domain" description="Phosphotyrosine protein phosphatase I" evidence="7">
    <location>
        <begin position="11"/>
        <end position="153"/>
    </location>
</feature>
<dbReference type="PANTHER" id="PTHR11717">
    <property type="entry name" value="LOW MOLECULAR WEIGHT PROTEIN TYROSINE PHOSPHATASE"/>
    <property type="match status" value="1"/>
</dbReference>
<name>A0A455UK72_9GAMM</name>